<name>A0A0F7EFW3_BRELA</name>
<dbReference type="GO" id="GO:0051301">
    <property type="term" value="P:cell division"/>
    <property type="evidence" value="ECO:0007669"/>
    <property type="project" value="UniProtKB-KW"/>
</dbReference>
<sequence length="103" mass="12227">MAKERPSQSNNLGRKRRLRFIMFFVFCFLIWTCYTAYLQSSVIAETEEQVEALQKEAEEVKEQQEELTNKMKRLDDPEYIAELARKNNFMSKPGEIIFLIPDN</sequence>
<dbReference type="PANTHER" id="PTHR40027:SF1">
    <property type="entry name" value="CELL DIVISION PROTEIN DIVIC"/>
    <property type="match status" value="1"/>
</dbReference>
<feature type="coiled-coil region" evidence="1">
    <location>
        <begin position="43"/>
        <end position="73"/>
    </location>
</feature>
<protein>
    <submittedName>
        <fullName evidence="3">Cell division protein</fullName>
    </submittedName>
</protein>
<reference evidence="3" key="1">
    <citation type="submission" date="2015-03" db="EMBL/GenBank/DDBJ databases">
        <title>MIGS Cultured Bacterial/Archaeal sample from Brevibacillus laterosporus.</title>
        <authorList>
            <person name="Zeng D."/>
            <person name="Zhu L."/>
            <person name="Dong G."/>
            <person name="Ye W."/>
            <person name="Ren D."/>
            <person name="Wu L."/>
            <person name="Xu J."/>
            <person name="Li G."/>
            <person name="Guo L."/>
        </authorList>
    </citation>
    <scope>NUCLEOTIDE SEQUENCE</scope>
    <source>
        <strain evidence="3">B9</strain>
    </source>
</reference>
<dbReference type="InterPro" id="IPR007060">
    <property type="entry name" value="FtsL/DivIC"/>
</dbReference>
<dbReference type="AlphaFoldDB" id="A0A0F7EFW3"/>
<keyword evidence="3" id="KW-0132">Cell division</keyword>
<evidence type="ECO:0000313" key="3">
    <source>
        <dbReference type="EMBL" id="AKF93623.1"/>
    </source>
</evidence>
<dbReference type="PANTHER" id="PTHR40027">
    <property type="entry name" value="CELL DIVISION PROTEIN DIVIC"/>
    <property type="match status" value="1"/>
</dbReference>
<evidence type="ECO:0000256" key="1">
    <source>
        <dbReference type="SAM" id="Coils"/>
    </source>
</evidence>
<dbReference type="Pfam" id="PF04977">
    <property type="entry name" value="DivIC"/>
    <property type="match status" value="1"/>
</dbReference>
<keyword evidence="1" id="KW-0175">Coiled coil</keyword>
<dbReference type="RefSeq" id="WP_031412507.1">
    <property type="nucleotide sequence ID" value="NZ_CP011074.1"/>
</dbReference>
<dbReference type="InterPro" id="IPR039076">
    <property type="entry name" value="DivIC"/>
</dbReference>
<dbReference type="EMBL" id="CP011074">
    <property type="protein sequence ID" value="AKF93623.1"/>
    <property type="molecule type" value="Genomic_DNA"/>
</dbReference>
<organism evidence="3">
    <name type="scientific">Brevibacillus laterosporus</name>
    <name type="common">Bacillus laterosporus</name>
    <dbReference type="NCBI Taxonomy" id="1465"/>
    <lineage>
        <taxon>Bacteria</taxon>
        <taxon>Bacillati</taxon>
        <taxon>Bacillota</taxon>
        <taxon>Bacilli</taxon>
        <taxon>Bacillales</taxon>
        <taxon>Paenibacillaceae</taxon>
        <taxon>Brevibacillus</taxon>
    </lineage>
</organism>
<feature type="transmembrane region" description="Helical" evidence="2">
    <location>
        <begin position="20"/>
        <end position="38"/>
    </location>
</feature>
<keyword evidence="2" id="KW-0812">Transmembrane</keyword>
<evidence type="ECO:0000256" key="2">
    <source>
        <dbReference type="SAM" id="Phobius"/>
    </source>
</evidence>
<keyword evidence="2" id="KW-1133">Transmembrane helix</keyword>
<proteinExistence type="predicted"/>
<accession>A0A0F7EFW3</accession>
<keyword evidence="3" id="KW-0131">Cell cycle</keyword>
<gene>
    <name evidence="3" type="ORF">EX87_08285</name>
</gene>
<keyword evidence="2" id="KW-0472">Membrane</keyword>